<feature type="domain" description="Thioredoxin" evidence="5">
    <location>
        <begin position="2"/>
        <end position="143"/>
    </location>
</feature>
<evidence type="ECO:0000256" key="3">
    <source>
        <dbReference type="ARBA" id="ARBA00023157"/>
    </source>
</evidence>
<dbReference type="InterPro" id="IPR036249">
    <property type="entry name" value="Thioredoxin-like_sf"/>
</dbReference>
<keyword evidence="3" id="KW-1015">Disulfide bond</keyword>
<evidence type="ECO:0000256" key="1">
    <source>
        <dbReference type="ARBA" id="ARBA00022448"/>
    </source>
</evidence>
<dbReference type="PRINTS" id="PR00421">
    <property type="entry name" value="THIOREDOXIN"/>
</dbReference>
<dbReference type="NCBIfam" id="TIGR01068">
    <property type="entry name" value="thioredoxin"/>
    <property type="match status" value="1"/>
</dbReference>
<dbReference type="InterPro" id="IPR005746">
    <property type="entry name" value="Thioredoxin"/>
</dbReference>
<evidence type="ECO:0000256" key="2">
    <source>
        <dbReference type="ARBA" id="ARBA00022982"/>
    </source>
</evidence>
<keyword evidence="6" id="KW-0413">Isomerase</keyword>
<organism evidence="6">
    <name type="scientific">uncultured marine thaumarchaeote KM3_12_C10</name>
    <dbReference type="NCBI Taxonomy" id="1455998"/>
    <lineage>
        <taxon>Archaea</taxon>
        <taxon>Nitrososphaerota</taxon>
        <taxon>environmental samples</taxon>
    </lineage>
</organism>
<keyword evidence="2" id="KW-0249">Electron transport</keyword>
<keyword evidence="1" id="KW-0813">Transport</keyword>
<evidence type="ECO:0000259" key="5">
    <source>
        <dbReference type="PROSITE" id="PS51352"/>
    </source>
</evidence>
<sequence>MYFTLDIMEDVELEKIKKKQLEELLEQQNINKIMNDTPVIELSSQDFDKEKIKNKLLLVDFWAEWCGPCKSMHPIFTRMAKKYKSVRFARVNVDNAQDIAMRYGVQSIPTFIMFKNGEVVNTMVGAVGEPGIHMICKKFTETQ</sequence>
<dbReference type="Gene3D" id="3.40.30.10">
    <property type="entry name" value="Glutaredoxin"/>
    <property type="match status" value="1"/>
</dbReference>
<dbReference type="GO" id="GO:0015035">
    <property type="term" value="F:protein-disulfide reductase activity"/>
    <property type="evidence" value="ECO:0007669"/>
    <property type="project" value="InterPro"/>
</dbReference>
<dbReference type="EMBL" id="KF900582">
    <property type="protein sequence ID" value="AIF00170.1"/>
    <property type="molecule type" value="Genomic_DNA"/>
</dbReference>
<proteinExistence type="predicted"/>
<protein>
    <submittedName>
        <fullName evidence="6">Thiol-disulfide isomerase (TrxA)</fullName>
    </submittedName>
</protein>
<dbReference type="AlphaFoldDB" id="A0A075G9W8"/>
<dbReference type="PANTHER" id="PTHR46115">
    <property type="entry name" value="THIOREDOXIN-LIKE PROTEIN 1"/>
    <property type="match status" value="1"/>
</dbReference>
<dbReference type="InterPro" id="IPR017937">
    <property type="entry name" value="Thioredoxin_CS"/>
</dbReference>
<dbReference type="Pfam" id="PF00085">
    <property type="entry name" value="Thioredoxin"/>
    <property type="match status" value="1"/>
</dbReference>
<evidence type="ECO:0000256" key="4">
    <source>
        <dbReference type="ARBA" id="ARBA00023284"/>
    </source>
</evidence>
<name>A0A075G9W8_9ARCH</name>
<dbReference type="InterPro" id="IPR013766">
    <property type="entry name" value="Thioredoxin_domain"/>
</dbReference>
<gene>
    <name evidence="6" type="primary">trxA</name>
</gene>
<dbReference type="CDD" id="cd02947">
    <property type="entry name" value="TRX_family"/>
    <property type="match status" value="1"/>
</dbReference>
<dbReference type="PROSITE" id="PS00194">
    <property type="entry name" value="THIOREDOXIN_1"/>
    <property type="match status" value="1"/>
</dbReference>
<reference evidence="6" key="1">
    <citation type="journal article" date="2014" name="Genome Biol. Evol.">
        <title>Pangenome evidence for extensive interdomain horizontal transfer affecting lineage core and shell genes in uncultured planktonic thaumarchaeota and euryarchaeota.</title>
        <authorList>
            <person name="Deschamps P."/>
            <person name="Zivanovic Y."/>
            <person name="Moreira D."/>
            <person name="Rodriguez-Valera F."/>
            <person name="Lopez-Garcia P."/>
        </authorList>
    </citation>
    <scope>NUCLEOTIDE SEQUENCE</scope>
</reference>
<dbReference type="FunFam" id="3.40.30.10:FF:000001">
    <property type="entry name" value="Thioredoxin"/>
    <property type="match status" value="1"/>
</dbReference>
<dbReference type="GO" id="GO:0016853">
    <property type="term" value="F:isomerase activity"/>
    <property type="evidence" value="ECO:0007669"/>
    <property type="project" value="UniProtKB-KW"/>
</dbReference>
<keyword evidence="4" id="KW-0676">Redox-active center</keyword>
<dbReference type="PROSITE" id="PS51352">
    <property type="entry name" value="THIOREDOXIN_2"/>
    <property type="match status" value="1"/>
</dbReference>
<evidence type="ECO:0000313" key="6">
    <source>
        <dbReference type="EMBL" id="AIF00170.1"/>
    </source>
</evidence>
<accession>A0A075G9W8</accession>
<dbReference type="SUPFAM" id="SSF52833">
    <property type="entry name" value="Thioredoxin-like"/>
    <property type="match status" value="1"/>
</dbReference>